<feature type="compositionally biased region" description="Low complexity" evidence="1">
    <location>
        <begin position="278"/>
        <end position="301"/>
    </location>
</feature>
<evidence type="ECO:0008006" key="4">
    <source>
        <dbReference type="Google" id="ProtNLM"/>
    </source>
</evidence>
<feature type="compositionally biased region" description="Polar residues" evidence="1">
    <location>
        <begin position="221"/>
        <end position="234"/>
    </location>
</feature>
<comment type="caution">
    <text evidence="2">The sequence shown here is derived from an EMBL/GenBank/DDBJ whole genome shotgun (WGS) entry which is preliminary data.</text>
</comment>
<gene>
    <name evidence="2" type="ORF">ACFQ1S_16060</name>
</gene>
<organism evidence="2 3">
    <name type="scientific">Kibdelosporangium lantanae</name>
    <dbReference type="NCBI Taxonomy" id="1497396"/>
    <lineage>
        <taxon>Bacteria</taxon>
        <taxon>Bacillati</taxon>
        <taxon>Actinomycetota</taxon>
        <taxon>Actinomycetes</taxon>
        <taxon>Pseudonocardiales</taxon>
        <taxon>Pseudonocardiaceae</taxon>
        <taxon>Kibdelosporangium</taxon>
    </lineage>
</organism>
<evidence type="ECO:0000256" key="1">
    <source>
        <dbReference type="SAM" id="MobiDB-lite"/>
    </source>
</evidence>
<reference evidence="3" key="1">
    <citation type="journal article" date="2019" name="Int. J. Syst. Evol. Microbiol.">
        <title>The Global Catalogue of Microorganisms (GCM) 10K type strain sequencing project: providing services to taxonomists for standard genome sequencing and annotation.</title>
        <authorList>
            <consortium name="The Broad Institute Genomics Platform"/>
            <consortium name="The Broad Institute Genome Sequencing Center for Infectious Disease"/>
            <person name="Wu L."/>
            <person name="Ma J."/>
        </authorList>
    </citation>
    <scope>NUCLEOTIDE SEQUENCE [LARGE SCALE GENOMIC DNA]</scope>
    <source>
        <strain evidence="3">JCM 31486</strain>
    </source>
</reference>
<dbReference type="EMBL" id="JBHTIS010000860">
    <property type="protein sequence ID" value="MFD1046950.1"/>
    <property type="molecule type" value="Genomic_DNA"/>
</dbReference>
<dbReference type="Proteomes" id="UP001597045">
    <property type="component" value="Unassembled WGS sequence"/>
</dbReference>
<accession>A0ABW3M896</accession>
<feature type="region of interest" description="Disordered" evidence="1">
    <location>
        <begin position="117"/>
        <end position="197"/>
    </location>
</feature>
<proteinExistence type="predicted"/>
<feature type="region of interest" description="Disordered" evidence="1">
    <location>
        <begin position="220"/>
        <end position="308"/>
    </location>
</feature>
<name>A0ABW3M896_9PSEU</name>
<feature type="compositionally biased region" description="Polar residues" evidence="1">
    <location>
        <begin position="151"/>
        <end position="177"/>
    </location>
</feature>
<evidence type="ECO:0000313" key="3">
    <source>
        <dbReference type="Proteomes" id="UP001597045"/>
    </source>
</evidence>
<sequence>MTENSTAGLFMLKAEVSVTVTREEHHQLALTRYPVSGNAVRHLAVELAWCTVGFGKYKGEQAVEVRLDGQRVGELTYAMSQRYGPVVDAALDRGGRPGCEAIVHVGKRGIEVELMLPRDTSKTAGPGAAPTSLPGGASSPRSGRTLGLTRPENTPVSSQNTAYTPTSSRPTYVNTGPANRPSGPDSTHTRSAGNAKMRKSAWITGGAVVAVLFIGIAANQGDKSTPTSSTAPLNSTTSSSVYQPPVTSSSTVSSTSSTTTTPPVSSTVAIDPVAPKVETSTRTKATTSTTEKAPPKTTSSKAPTGGGCDPNYSGCVPIASDVDCAGGSGNGPAYVKGPIRVIGNDIYGLDNDHDGIACE</sequence>
<feature type="compositionally biased region" description="Low complexity" evidence="1">
    <location>
        <begin position="235"/>
        <end position="268"/>
    </location>
</feature>
<keyword evidence="3" id="KW-1185">Reference proteome</keyword>
<evidence type="ECO:0000313" key="2">
    <source>
        <dbReference type="EMBL" id="MFD1046950.1"/>
    </source>
</evidence>
<protein>
    <recommendedName>
        <fullName evidence="4">Excalibur calcium-binding domain-containing protein</fullName>
    </recommendedName>
</protein>